<evidence type="ECO:0000313" key="1">
    <source>
        <dbReference type="EMBL" id="KAJ0014780.1"/>
    </source>
</evidence>
<evidence type="ECO:0000313" key="2">
    <source>
        <dbReference type="Proteomes" id="UP001163603"/>
    </source>
</evidence>
<organism evidence="1 2">
    <name type="scientific">Pistacia integerrima</name>
    <dbReference type="NCBI Taxonomy" id="434235"/>
    <lineage>
        <taxon>Eukaryota</taxon>
        <taxon>Viridiplantae</taxon>
        <taxon>Streptophyta</taxon>
        <taxon>Embryophyta</taxon>
        <taxon>Tracheophyta</taxon>
        <taxon>Spermatophyta</taxon>
        <taxon>Magnoliopsida</taxon>
        <taxon>eudicotyledons</taxon>
        <taxon>Gunneridae</taxon>
        <taxon>Pentapetalae</taxon>
        <taxon>rosids</taxon>
        <taxon>malvids</taxon>
        <taxon>Sapindales</taxon>
        <taxon>Anacardiaceae</taxon>
        <taxon>Pistacia</taxon>
    </lineage>
</organism>
<reference evidence="2" key="1">
    <citation type="journal article" date="2023" name="G3 (Bethesda)">
        <title>Genome assembly and association tests identify interacting loci associated with vigor, precocity, and sex in interspecific pistachio rootstocks.</title>
        <authorList>
            <person name="Palmer W."/>
            <person name="Jacygrad E."/>
            <person name="Sagayaradj S."/>
            <person name="Cavanaugh K."/>
            <person name="Han R."/>
            <person name="Bertier L."/>
            <person name="Beede B."/>
            <person name="Kafkas S."/>
            <person name="Golino D."/>
            <person name="Preece J."/>
            <person name="Michelmore R."/>
        </authorList>
    </citation>
    <scope>NUCLEOTIDE SEQUENCE [LARGE SCALE GENOMIC DNA]</scope>
</reference>
<gene>
    <name evidence="1" type="ORF">Pint_20879</name>
</gene>
<name>A0ACC0XEC5_9ROSI</name>
<keyword evidence="2" id="KW-1185">Reference proteome</keyword>
<dbReference type="Proteomes" id="UP001163603">
    <property type="component" value="Chromosome 13"/>
</dbReference>
<proteinExistence type="predicted"/>
<comment type="caution">
    <text evidence="1">The sequence shown here is derived from an EMBL/GenBank/DDBJ whole genome shotgun (WGS) entry which is preliminary data.</text>
</comment>
<dbReference type="EMBL" id="CM047748">
    <property type="protein sequence ID" value="KAJ0014780.1"/>
    <property type="molecule type" value="Genomic_DNA"/>
</dbReference>
<sequence length="43" mass="4914">MFILAAAFISYKSATQRCLEKNTFLNATFPSAFVIFSINIIFY</sequence>
<protein>
    <submittedName>
        <fullName evidence="1">Uncharacterized protein</fullName>
    </submittedName>
</protein>
<accession>A0ACC0XEC5</accession>